<organism evidence="1 2">
    <name type="scientific">Mesoterricola sediminis</name>
    <dbReference type="NCBI Taxonomy" id="2927980"/>
    <lineage>
        <taxon>Bacteria</taxon>
        <taxon>Pseudomonadati</taxon>
        <taxon>Acidobacteriota</taxon>
        <taxon>Holophagae</taxon>
        <taxon>Holophagales</taxon>
        <taxon>Holophagaceae</taxon>
        <taxon>Mesoterricola</taxon>
    </lineage>
</organism>
<reference evidence="1" key="1">
    <citation type="journal article" date="2023" name="Int. J. Syst. Evol. Microbiol.">
        <title>Mesoterricola silvestris gen. nov., sp. nov., Mesoterricola sediminis sp. nov., Geothrix oryzae sp. nov., Geothrix edaphica sp. nov., Geothrix rubra sp. nov., and Geothrix limicola sp. nov., six novel members of Acidobacteriota isolated from soils.</title>
        <authorList>
            <person name="Itoh H."/>
            <person name="Sugisawa Y."/>
            <person name="Mise K."/>
            <person name="Xu Z."/>
            <person name="Kuniyasu M."/>
            <person name="Ushijima N."/>
            <person name="Kawano K."/>
            <person name="Kobayashi E."/>
            <person name="Shiratori Y."/>
            <person name="Masuda Y."/>
            <person name="Senoo K."/>
        </authorList>
    </citation>
    <scope>NUCLEOTIDE SEQUENCE</scope>
    <source>
        <strain evidence="1">W786</strain>
    </source>
</reference>
<name>A0AA48H0R8_9BACT</name>
<dbReference type="EMBL" id="AP027081">
    <property type="protein sequence ID" value="BDU75376.1"/>
    <property type="molecule type" value="Genomic_DNA"/>
</dbReference>
<dbReference type="AlphaFoldDB" id="A0AA48H0R8"/>
<dbReference type="KEGG" id="msea:METESE_03340"/>
<gene>
    <name evidence="1" type="ORF">METESE_03340</name>
</gene>
<sequence length="222" mass="23659">MPPVLHDNHLMRFLPLVPHDFDPAPWRNFQAAELAWGPGPAAAWRASGPPIHALHLADQPWGPELGTEAMAALRAGLDPDFLVLHAAAPAGRLDESRFMSTLEVLLELTHGTGVKLALRARSGDAAVLARRLKEARGEAVGFCWHAGVGEDLDAISDRLFCAVAAPGEDLRPLQRLGYRWNVAVPASDPAAAAAALAALEASHPMVYFPEDMTGLLPDGGRA</sequence>
<dbReference type="Proteomes" id="UP001228113">
    <property type="component" value="Chromosome"/>
</dbReference>
<protein>
    <submittedName>
        <fullName evidence="1">Uncharacterized protein</fullName>
    </submittedName>
</protein>
<keyword evidence="2" id="KW-1185">Reference proteome</keyword>
<accession>A0AA48H0R8</accession>
<evidence type="ECO:0000313" key="2">
    <source>
        <dbReference type="Proteomes" id="UP001228113"/>
    </source>
</evidence>
<evidence type="ECO:0000313" key="1">
    <source>
        <dbReference type="EMBL" id="BDU75376.1"/>
    </source>
</evidence>
<proteinExistence type="predicted"/>